<evidence type="ECO:0000256" key="1">
    <source>
        <dbReference type="SAM" id="MobiDB-lite"/>
    </source>
</evidence>
<evidence type="ECO:0000256" key="2">
    <source>
        <dbReference type="SAM" id="SignalP"/>
    </source>
</evidence>
<feature type="signal peptide" evidence="2">
    <location>
        <begin position="1"/>
        <end position="26"/>
    </location>
</feature>
<feature type="compositionally biased region" description="Basic and acidic residues" evidence="1">
    <location>
        <begin position="127"/>
        <end position="138"/>
    </location>
</feature>
<gene>
    <name evidence="3" type="ORF">Pan241w_16620</name>
</gene>
<dbReference type="PROSITE" id="PS51257">
    <property type="entry name" value="PROKAR_LIPOPROTEIN"/>
    <property type="match status" value="1"/>
</dbReference>
<dbReference type="Proteomes" id="UP000317171">
    <property type="component" value="Chromosome"/>
</dbReference>
<evidence type="ECO:0000313" key="4">
    <source>
        <dbReference type="Proteomes" id="UP000317171"/>
    </source>
</evidence>
<reference evidence="3 4" key="1">
    <citation type="submission" date="2019-02" db="EMBL/GenBank/DDBJ databases">
        <title>Deep-cultivation of Planctomycetes and their phenomic and genomic characterization uncovers novel biology.</title>
        <authorList>
            <person name="Wiegand S."/>
            <person name="Jogler M."/>
            <person name="Boedeker C."/>
            <person name="Pinto D."/>
            <person name="Vollmers J."/>
            <person name="Rivas-Marin E."/>
            <person name="Kohn T."/>
            <person name="Peeters S.H."/>
            <person name="Heuer A."/>
            <person name="Rast P."/>
            <person name="Oberbeckmann S."/>
            <person name="Bunk B."/>
            <person name="Jeske O."/>
            <person name="Meyerdierks A."/>
            <person name="Storesund J.E."/>
            <person name="Kallscheuer N."/>
            <person name="Luecker S."/>
            <person name="Lage O.M."/>
            <person name="Pohl T."/>
            <person name="Merkel B.J."/>
            <person name="Hornburger P."/>
            <person name="Mueller R.-W."/>
            <person name="Bruemmer F."/>
            <person name="Labrenz M."/>
            <person name="Spormann A.M."/>
            <person name="Op den Camp H."/>
            <person name="Overmann J."/>
            <person name="Amann R."/>
            <person name="Jetten M.S.M."/>
            <person name="Mascher T."/>
            <person name="Medema M.H."/>
            <person name="Devos D.P."/>
            <person name="Kaster A.-K."/>
            <person name="Ovreas L."/>
            <person name="Rohde M."/>
            <person name="Galperin M.Y."/>
            <person name="Jogler C."/>
        </authorList>
    </citation>
    <scope>NUCLEOTIDE SEQUENCE [LARGE SCALE GENOMIC DNA]</scope>
    <source>
        <strain evidence="3 4">Pan241w</strain>
    </source>
</reference>
<accession>A0A517RCJ0</accession>
<keyword evidence="4" id="KW-1185">Reference proteome</keyword>
<dbReference type="OrthoDB" id="289094at2"/>
<evidence type="ECO:0000313" key="3">
    <source>
        <dbReference type="EMBL" id="QDT41599.1"/>
    </source>
</evidence>
<feature type="chain" id="PRO_5021836929" description="Carboxypeptidase regulatory-like domain-containing protein" evidence="2">
    <location>
        <begin position="27"/>
        <end position="146"/>
    </location>
</feature>
<protein>
    <recommendedName>
        <fullName evidence="5">Carboxypeptidase regulatory-like domain-containing protein</fullName>
    </recommendedName>
</protein>
<dbReference type="EMBL" id="CP036269">
    <property type="protein sequence ID" value="QDT41599.1"/>
    <property type="molecule type" value="Genomic_DNA"/>
</dbReference>
<keyword evidence="2" id="KW-0732">Signal</keyword>
<dbReference type="AlphaFoldDB" id="A0A517RCJ0"/>
<dbReference type="KEGG" id="gaz:Pan241w_16620"/>
<organism evidence="3 4">
    <name type="scientific">Gimesia alba</name>
    <dbReference type="NCBI Taxonomy" id="2527973"/>
    <lineage>
        <taxon>Bacteria</taxon>
        <taxon>Pseudomonadati</taxon>
        <taxon>Planctomycetota</taxon>
        <taxon>Planctomycetia</taxon>
        <taxon>Planctomycetales</taxon>
        <taxon>Planctomycetaceae</taxon>
        <taxon>Gimesia</taxon>
    </lineage>
</organism>
<proteinExistence type="predicted"/>
<name>A0A517RCJ0_9PLAN</name>
<sequence precursor="true">MNSLKRYMVVFSGIGCLLLAGCSAGSSDVTLYDVSGTVSYNGKPVPFGSVLFIADADEGNAGPQGVAEINDGKFNTAEAGRGVVGGAYKVIIKGRSVRASAEDDEGQGAEPLFADYQTAVVFPEENTEQKFEVPERQSKPGVILEE</sequence>
<evidence type="ECO:0008006" key="5">
    <source>
        <dbReference type="Google" id="ProtNLM"/>
    </source>
</evidence>
<feature type="region of interest" description="Disordered" evidence="1">
    <location>
        <begin position="125"/>
        <end position="146"/>
    </location>
</feature>